<evidence type="ECO:0000313" key="2">
    <source>
        <dbReference type="Proteomes" id="UP001060215"/>
    </source>
</evidence>
<gene>
    <name evidence="1" type="ORF">LOK49_LG09G02231</name>
</gene>
<proteinExistence type="predicted"/>
<dbReference type="EMBL" id="CM045765">
    <property type="protein sequence ID" value="KAI8001721.1"/>
    <property type="molecule type" value="Genomic_DNA"/>
</dbReference>
<sequence length="117" mass="12717">MAATIAGAQRATPALSIAGDGAIAPTSSSVATSPEAAKAMKATMKRVKAMANLQASISHYSLKCLRKRENFDSLEDYVEVEFVCLEERKGKCRGIYKVGELWSLMRIYGCASYYVLV</sequence>
<keyword evidence="2" id="KW-1185">Reference proteome</keyword>
<evidence type="ECO:0000313" key="1">
    <source>
        <dbReference type="EMBL" id="KAI8001721.1"/>
    </source>
</evidence>
<comment type="caution">
    <text evidence="1">The sequence shown here is derived from an EMBL/GenBank/DDBJ whole genome shotgun (WGS) entry which is preliminary data.</text>
</comment>
<reference evidence="1 2" key="1">
    <citation type="journal article" date="2022" name="Plant J.">
        <title>Chromosome-level genome of Camellia lanceoleosa provides a valuable resource for understanding genome evolution and self-incompatibility.</title>
        <authorList>
            <person name="Gong W."/>
            <person name="Xiao S."/>
            <person name="Wang L."/>
            <person name="Liao Z."/>
            <person name="Chang Y."/>
            <person name="Mo W."/>
            <person name="Hu G."/>
            <person name="Li W."/>
            <person name="Zhao G."/>
            <person name="Zhu H."/>
            <person name="Hu X."/>
            <person name="Ji K."/>
            <person name="Xiang X."/>
            <person name="Song Q."/>
            <person name="Yuan D."/>
            <person name="Jin S."/>
            <person name="Zhang L."/>
        </authorList>
    </citation>
    <scope>NUCLEOTIDE SEQUENCE [LARGE SCALE GENOMIC DNA]</scope>
    <source>
        <strain evidence="1">SQ_2022a</strain>
    </source>
</reference>
<name>A0ACC0GQF5_9ERIC</name>
<accession>A0ACC0GQF5</accession>
<organism evidence="1 2">
    <name type="scientific">Camellia lanceoleosa</name>
    <dbReference type="NCBI Taxonomy" id="1840588"/>
    <lineage>
        <taxon>Eukaryota</taxon>
        <taxon>Viridiplantae</taxon>
        <taxon>Streptophyta</taxon>
        <taxon>Embryophyta</taxon>
        <taxon>Tracheophyta</taxon>
        <taxon>Spermatophyta</taxon>
        <taxon>Magnoliopsida</taxon>
        <taxon>eudicotyledons</taxon>
        <taxon>Gunneridae</taxon>
        <taxon>Pentapetalae</taxon>
        <taxon>asterids</taxon>
        <taxon>Ericales</taxon>
        <taxon>Theaceae</taxon>
        <taxon>Camellia</taxon>
    </lineage>
</organism>
<protein>
    <submittedName>
        <fullName evidence="1">Uncharacterized protein</fullName>
    </submittedName>
</protein>
<dbReference type="Proteomes" id="UP001060215">
    <property type="component" value="Chromosome 8"/>
</dbReference>